<proteinExistence type="predicted"/>
<dbReference type="InterPro" id="IPR013783">
    <property type="entry name" value="Ig-like_fold"/>
</dbReference>
<dbReference type="Gene3D" id="2.60.40.10">
    <property type="entry name" value="Immunoglobulins"/>
    <property type="match status" value="1"/>
</dbReference>
<reference evidence="2 3" key="1">
    <citation type="submission" date="2019-03" db="EMBL/GenBank/DDBJ databases">
        <title>Genomic Encyclopedia of Archaeal and Bacterial Type Strains, Phase II (KMG-II): from individual species to whole genera.</title>
        <authorList>
            <person name="Goeker M."/>
        </authorList>
    </citation>
    <scope>NUCLEOTIDE SEQUENCE [LARGE SCALE GENOMIC DNA]</scope>
    <source>
        <strain evidence="2 3">DSM 15388</strain>
    </source>
</reference>
<keyword evidence="3" id="KW-1185">Reference proteome</keyword>
<dbReference type="OrthoDB" id="7055191at2"/>
<dbReference type="InterPro" id="IPR011050">
    <property type="entry name" value="Pectin_lyase_fold/virulence"/>
</dbReference>
<dbReference type="EMBL" id="SLZR01000001">
    <property type="protein sequence ID" value="TCS44118.1"/>
    <property type="molecule type" value="Genomic_DNA"/>
</dbReference>
<dbReference type="SUPFAM" id="SSF51126">
    <property type="entry name" value="Pectin lyase-like"/>
    <property type="match status" value="1"/>
</dbReference>
<organism evidence="2 3">
    <name type="scientific">Reinekea marinisedimentorum</name>
    <dbReference type="NCBI Taxonomy" id="230495"/>
    <lineage>
        <taxon>Bacteria</taxon>
        <taxon>Pseudomonadati</taxon>
        <taxon>Pseudomonadota</taxon>
        <taxon>Gammaproteobacteria</taxon>
        <taxon>Oceanospirillales</taxon>
        <taxon>Saccharospirillaceae</taxon>
        <taxon>Reinekea</taxon>
    </lineage>
</organism>
<protein>
    <recommendedName>
        <fullName evidence="4">Parallel beta helix pectate lyase-like protein</fullName>
    </recommendedName>
</protein>
<accession>A0A4R3IES8</accession>
<dbReference type="RefSeq" id="WP_132699448.1">
    <property type="nucleotide sequence ID" value="NZ_SLZR01000001.1"/>
</dbReference>
<evidence type="ECO:0000313" key="2">
    <source>
        <dbReference type="EMBL" id="TCS44118.1"/>
    </source>
</evidence>
<evidence type="ECO:0000256" key="1">
    <source>
        <dbReference type="SAM" id="SignalP"/>
    </source>
</evidence>
<evidence type="ECO:0000313" key="3">
    <source>
        <dbReference type="Proteomes" id="UP000295793"/>
    </source>
</evidence>
<feature type="chain" id="PRO_5020503087" description="Parallel beta helix pectate lyase-like protein" evidence="1">
    <location>
        <begin position="24"/>
        <end position="539"/>
    </location>
</feature>
<sequence length="539" mass="59924">MKLLFNSTVLAIVAMFFSSFGYSADFPLDEGEFISAKMPMHLVYPRPNIESNADSRHRWAHSEMEYQIPIGVQGGAWPFKYELVEAPAGAEIGEYFDGAGYGVISWTPSSNSGTYSFEVLVTDQDGSTVTAEWTVDVDNEKFVFIEDEYNGVQSGTFNEPLEDFSDWYLGDAADTTYAGKIVVFRGGNYSMVGDADNNYNVNFTPADKTLAFVGYPGEKVVVDSSKAQVIFSNDEANDFYVSGINWDNARVDVGNPKFFWFGPDASRTTFWKNTFSNITAGTSGTDNAGPIFYGHSNALRENIFIKSNTFNYVTNSDGGNGHYVDLYRANYVLVESNEAKNSKTNYGFWMKATNAYVTVRDNVAVEDVYGRQIAIHYGDASETIPHDHEVCWNRIRTNEEYAAYRPSLAFAVIFGENFDWREEHYNSFLYRNTVITGFIELRNQGASAYQAEDNLAVANIVSDVTNNDTSLIYATGNIALDTSEYSVDEIVDDQGYLISGSTYRSSYLGVKGAELAGRYSESAIAPVYEEGSATKVFTD</sequence>
<evidence type="ECO:0008006" key="4">
    <source>
        <dbReference type="Google" id="ProtNLM"/>
    </source>
</evidence>
<feature type="signal peptide" evidence="1">
    <location>
        <begin position="1"/>
        <end position="23"/>
    </location>
</feature>
<dbReference type="Proteomes" id="UP000295793">
    <property type="component" value="Unassembled WGS sequence"/>
</dbReference>
<name>A0A4R3IES8_9GAMM</name>
<gene>
    <name evidence="2" type="ORF">BCF53_101461</name>
</gene>
<comment type="caution">
    <text evidence="2">The sequence shown here is derived from an EMBL/GenBank/DDBJ whole genome shotgun (WGS) entry which is preliminary data.</text>
</comment>
<dbReference type="AlphaFoldDB" id="A0A4R3IES8"/>
<keyword evidence="1" id="KW-0732">Signal</keyword>
<dbReference type="Pfam" id="PF05345">
    <property type="entry name" value="He_PIG"/>
    <property type="match status" value="1"/>
</dbReference>